<dbReference type="RefSeq" id="WP_238099206.1">
    <property type="nucleotide sequence ID" value="NZ_CP021416.1"/>
</dbReference>
<keyword evidence="1" id="KW-0472">Membrane</keyword>
<evidence type="ECO:0000313" key="3">
    <source>
        <dbReference type="Proteomes" id="UP000196005"/>
    </source>
</evidence>
<feature type="transmembrane region" description="Helical" evidence="1">
    <location>
        <begin position="12"/>
        <end position="31"/>
    </location>
</feature>
<dbReference type="Gene3D" id="3.30.450.20">
    <property type="entry name" value="PAS domain"/>
    <property type="match status" value="1"/>
</dbReference>
<keyword evidence="1" id="KW-0812">Transmembrane</keyword>
<keyword evidence="3" id="KW-1185">Reference proteome</keyword>
<dbReference type="CDD" id="cd18773">
    <property type="entry name" value="PDC1_HK_sensor"/>
    <property type="match status" value="1"/>
</dbReference>
<accession>A0A1Y0HLL1</accession>
<reference evidence="3" key="1">
    <citation type="submission" date="2017-05" db="EMBL/GenBank/DDBJ databases">
        <title>Dechlorination kinetics govern the competition between two new strains of the genus Sulfurospirillum.</title>
        <authorList>
            <person name="Buttet G.F."/>
            <person name="Murray A.M."/>
            <person name="Goris T."/>
            <person name="Burion M."/>
            <person name="Lin B."/>
            <person name="Rolle M."/>
            <person name="Maillard J."/>
        </authorList>
    </citation>
    <scope>NUCLEOTIDE SEQUENCE [LARGE SCALE GENOMIC DNA]</scope>
    <source>
        <strain evidence="3">SL2-1</strain>
    </source>
</reference>
<gene>
    <name evidence="2" type="ORF">Sdiek1_1312</name>
</gene>
<evidence type="ECO:0008006" key="4">
    <source>
        <dbReference type="Google" id="ProtNLM"/>
    </source>
</evidence>
<protein>
    <recommendedName>
        <fullName evidence="4">Cache domain-containing protein</fullName>
    </recommendedName>
</protein>
<dbReference type="AlphaFoldDB" id="A0A1Y0HLL1"/>
<dbReference type="KEGG" id="suls:Sdiek1_1312"/>
<organism evidence="2 3">
    <name type="scientific">Sulfurospirillum diekertiae</name>
    <dbReference type="NCBI Taxonomy" id="1854492"/>
    <lineage>
        <taxon>Bacteria</taxon>
        <taxon>Pseudomonadati</taxon>
        <taxon>Campylobacterota</taxon>
        <taxon>Epsilonproteobacteria</taxon>
        <taxon>Campylobacterales</taxon>
        <taxon>Sulfurospirillaceae</taxon>
        <taxon>Sulfurospirillum</taxon>
    </lineage>
</organism>
<dbReference type="Proteomes" id="UP000196005">
    <property type="component" value="Chromosome"/>
</dbReference>
<evidence type="ECO:0000256" key="1">
    <source>
        <dbReference type="SAM" id="Phobius"/>
    </source>
</evidence>
<proteinExistence type="predicted"/>
<evidence type="ECO:0000313" key="2">
    <source>
        <dbReference type="EMBL" id="ARU48476.1"/>
    </source>
</evidence>
<sequence>MAALQKNIWTIFYILLASALLFLGIVSYIQLNSIHQKYEIDQINLVKLVSNATDSLFLTQEMMLNLLGNQIVKEKDPSILDDLRALNPSVVSFGFTDSEGTYLYASSNFDKSKRPNLRAEAVTRDSFDYTLTQKKMVLGRTYFIAGRGRWGIPIRKTAFDSSGQAIGVMTAGIGIEGAFKIYTENLSLGDYNTVTLIRDRDHFVQFQSSNHEIAKNLYEAPLPNSFLQTMFNDISHKYTISLEEMKQKGEIYAVETSSIDGKRIQIALKYDPRYELWILS</sequence>
<keyword evidence="1" id="KW-1133">Transmembrane helix</keyword>
<name>A0A1Y0HLL1_9BACT</name>
<dbReference type="EMBL" id="CP021416">
    <property type="protein sequence ID" value="ARU48476.1"/>
    <property type="molecule type" value="Genomic_DNA"/>
</dbReference>